<gene>
    <name evidence="4" type="ORF">IAA22_06425</name>
</gene>
<evidence type="ECO:0000313" key="4">
    <source>
        <dbReference type="EMBL" id="HIZ18725.1"/>
    </source>
</evidence>
<name>A0A9D2DKN0_9ACTN</name>
<dbReference type="PROSITE" id="PS51178">
    <property type="entry name" value="PASTA"/>
    <property type="match status" value="2"/>
</dbReference>
<feature type="domain" description="PASTA" evidence="3">
    <location>
        <begin position="190"/>
        <end position="251"/>
    </location>
</feature>
<organism evidence="4 5">
    <name type="scientific">Candidatus Olsenella stercoravium</name>
    <dbReference type="NCBI Taxonomy" id="2838713"/>
    <lineage>
        <taxon>Bacteria</taxon>
        <taxon>Bacillati</taxon>
        <taxon>Actinomycetota</taxon>
        <taxon>Coriobacteriia</taxon>
        <taxon>Coriobacteriales</taxon>
        <taxon>Atopobiaceae</taxon>
        <taxon>Olsenella</taxon>
    </lineage>
</organism>
<dbReference type="CDD" id="cd06577">
    <property type="entry name" value="PASTA_pknB"/>
    <property type="match status" value="3"/>
</dbReference>
<proteinExistence type="predicted"/>
<keyword evidence="2" id="KW-0812">Transmembrane</keyword>
<keyword evidence="2" id="KW-0472">Membrane</keyword>
<dbReference type="InterPro" id="IPR005543">
    <property type="entry name" value="PASTA_dom"/>
</dbReference>
<evidence type="ECO:0000259" key="3">
    <source>
        <dbReference type="PROSITE" id="PS51178"/>
    </source>
</evidence>
<dbReference type="Gene3D" id="3.30.10.20">
    <property type="match status" value="3"/>
</dbReference>
<dbReference type="SMART" id="SM00740">
    <property type="entry name" value="PASTA"/>
    <property type="match status" value="3"/>
</dbReference>
<evidence type="ECO:0000256" key="1">
    <source>
        <dbReference type="SAM" id="MobiDB-lite"/>
    </source>
</evidence>
<dbReference type="Pfam" id="PF03793">
    <property type="entry name" value="PASTA"/>
    <property type="match status" value="3"/>
</dbReference>
<reference evidence="4" key="1">
    <citation type="journal article" date="2021" name="PeerJ">
        <title>Extensive microbial diversity within the chicken gut microbiome revealed by metagenomics and culture.</title>
        <authorList>
            <person name="Gilroy R."/>
            <person name="Ravi A."/>
            <person name="Getino M."/>
            <person name="Pursley I."/>
            <person name="Horton D.L."/>
            <person name="Alikhan N.F."/>
            <person name="Baker D."/>
            <person name="Gharbi K."/>
            <person name="Hall N."/>
            <person name="Watson M."/>
            <person name="Adriaenssens E.M."/>
            <person name="Foster-Nyarko E."/>
            <person name="Jarju S."/>
            <person name="Secka A."/>
            <person name="Antonio M."/>
            <person name="Oren A."/>
            <person name="Chaudhuri R.R."/>
            <person name="La Ragione R."/>
            <person name="Hildebrand F."/>
            <person name="Pallen M.J."/>
        </authorList>
    </citation>
    <scope>NUCLEOTIDE SEQUENCE</scope>
    <source>
        <strain evidence="4">ChiHecolR3B27-1887</strain>
    </source>
</reference>
<keyword evidence="2" id="KW-1133">Transmembrane helix</keyword>
<evidence type="ECO:0000313" key="5">
    <source>
        <dbReference type="Proteomes" id="UP000824029"/>
    </source>
</evidence>
<accession>A0A9D2DKN0</accession>
<evidence type="ECO:0000256" key="2">
    <source>
        <dbReference type="SAM" id="Phobius"/>
    </source>
</evidence>
<feature type="region of interest" description="Disordered" evidence="1">
    <location>
        <begin position="1"/>
        <end position="22"/>
    </location>
</feature>
<protein>
    <submittedName>
        <fullName evidence="4">PASTA domain-containing protein</fullName>
    </submittedName>
</protein>
<reference evidence="4" key="2">
    <citation type="submission" date="2021-04" db="EMBL/GenBank/DDBJ databases">
        <authorList>
            <person name="Gilroy R."/>
        </authorList>
    </citation>
    <scope>NUCLEOTIDE SEQUENCE</scope>
    <source>
        <strain evidence="4">ChiHecolR3B27-1887</strain>
    </source>
</reference>
<feature type="compositionally biased region" description="Basic and acidic residues" evidence="1">
    <location>
        <begin position="1"/>
        <end position="15"/>
    </location>
</feature>
<dbReference type="Proteomes" id="UP000824029">
    <property type="component" value="Unassembled WGS sequence"/>
</dbReference>
<dbReference type="EMBL" id="DXBZ01000125">
    <property type="protein sequence ID" value="HIZ18725.1"/>
    <property type="molecule type" value="Genomic_DNA"/>
</dbReference>
<comment type="caution">
    <text evidence="4">The sequence shown here is derived from an EMBL/GenBank/DDBJ whole genome shotgun (WGS) entry which is preliminary data.</text>
</comment>
<feature type="domain" description="PASTA" evidence="3">
    <location>
        <begin position="252"/>
        <end position="317"/>
    </location>
</feature>
<sequence length="514" mass="53456">MGEKNDRTVRMRPEDLPDPAATRIADPDATRAAATRVAARVPAVDAPVTTHMPGRDGIDALSDPYFSPAVPADLTTARPVVAIESPVESLPERRRRLPRWAVVLLALLAVLAAAAVAYLTYENELWGGKTVPDVVGLTEQEARVTLENAGFAVEVEYRAGDGDFGTVLSVDPGEGVRSDPAAGVTLVVAGERVIPSVVGLSEEEAKQALYDAGAANVQVTRQSSDEPAGTVLSVSPAEGEAFVSDDEITLTVAQPYAVPDLTGMAEGEALAALEEAGLVGEVAYVESDAEKGTVVESDPAPGAEVAGGTTVTLSVSSPYPASSAHLLEYFDAEPEQLSRYLADEGFSLRYGAIYVSGGNAHAVYANDVGDVLQITNSPESGHYDGSSDGDVLARGAGVGGVRLAFSEASLPEGGGRESEAGVRAIMAACGFEGLVGTCTQDDVMARLGADGDWHFICAYGQQGDYTWAVRIGGYGSNTGVVAMVAPTTHFEEQDLSRFGGSVCEYVAYIDLFTG</sequence>
<feature type="transmembrane region" description="Helical" evidence="2">
    <location>
        <begin position="100"/>
        <end position="121"/>
    </location>
</feature>
<dbReference type="AlphaFoldDB" id="A0A9D2DKN0"/>